<dbReference type="OrthoDB" id="21093at2759"/>
<dbReference type="EMBL" id="AJWJ01000469">
    <property type="protein sequence ID" value="KAF2070602.1"/>
    <property type="molecule type" value="Genomic_DNA"/>
</dbReference>
<keyword evidence="2" id="KW-0472">Membrane</keyword>
<keyword evidence="2" id="KW-0812">Transmembrane</keyword>
<comment type="caution">
    <text evidence="3">The sequence shown here is derived from an EMBL/GenBank/DDBJ whole genome shotgun (WGS) entry which is preliminary data.</text>
</comment>
<feature type="transmembrane region" description="Helical" evidence="2">
    <location>
        <begin position="86"/>
        <end position="105"/>
    </location>
</feature>
<feature type="transmembrane region" description="Helical" evidence="2">
    <location>
        <begin position="57"/>
        <end position="80"/>
    </location>
</feature>
<evidence type="ECO:0000313" key="4">
    <source>
        <dbReference type="Proteomes" id="UP000695562"/>
    </source>
</evidence>
<proteinExistence type="predicted"/>
<keyword evidence="4" id="KW-1185">Reference proteome</keyword>
<dbReference type="AlphaFoldDB" id="A0A8J4PM80"/>
<feature type="compositionally biased region" description="Basic and acidic residues" evidence="1">
    <location>
        <begin position="34"/>
        <end position="45"/>
    </location>
</feature>
<keyword evidence="2" id="KW-1133">Transmembrane helix</keyword>
<feature type="transmembrane region" description="Helical" evidence="2">
    <location>
        <begin position="112"/>
        <end position="133"/>
    </location>
</feature>
<evidence type="ECO:0000313" key="3">
    <source>
        <dbReference type="EMBL" id="KAF2070602.1"/>
    </source>
</evidence>
<feature type="compositionally biased region" description="Polar residues" evidence="1">
    <location>
        <begin position="24"/>
        <end position="33"/>
    </location>
</feature>
<feature type="region of interest" description="Disordered" evidence="1">
    <location>
        <begin position="1"/>
        <end position="61"/>
    </location>
</feature>
<feature type="compositionally biased region" description="Low complexity" evidence="1">
    <location>
        <begin position="209"/>
        <end position="232"/>
    </location>
</feature>
<accession>A0A8J4PM80</accession>
<organism evidence="3 4">
    <name type="scientific">Polysphondylium violaceum</name>
    <dbReference type="NCBI Taxonomy" id="133409"/>
    <lineage>
        <taxon>Eukaryota</taxon>
        <taxon>Amoebozoa</taxon>
        <taxon>Evosea</taxon>
        <taxon>Eumycetozoa</taxon>
        <taxon>Dictyostelia</taxon>
        <taxon>Dictyosteliales</taxon>
        <taxon>Dictyosteliaceae</taxon>
        <taxon>Polysphondylium</taxon>
    </lineage>
</organism>
<gene>
    <name evidence="3" type="ORF">CYY_008078</name>
</gene>
<evidence type="ECO:0008006" key="5">
    <source>
        <dbReference type="Google" id="ProtNLM"/>
    </source>
</evidence>
<feature type="region of interest" description="Disordered" evidence="1">
    <location>
        <begin position="200"/>
        <end position="232"/>
    </location>
</feature>
<protein>
    <recommendedName>
        <fullName evidence="5">Transmembrane protein</fullName>
    </recommendedName>
</protein>
<evidence type="ECO:0000256" key="2">
    <source>
        <dbReference type="SAM" id="Phobius"/>
    </source>
</evidence>
<sequence length="232" mass="25487">MSGLPKAFGFGGKPSQEDQDNKNDNSYINFNNHPSKDSRNKENHKNMKKKQRQQKPSFQLSSLPTYSTGAFFLFTSVIYSHQKKPMMMKVSGVSAIAFCLSGYIIDQGYDKVGPILAGGLAAFLGGSSLANGLSKKKLFPLFISSVSIASMSYHGFYSLYNSLDTVKSAIDQHDKKVKQIRRKDPNASWFTDFDFLSKTLTKDGDKKSTSSSSSPPSSSLSNNKTNSPNSES</sequence>
<dbReference type="Proteomes" id="UP000695562">
    <property type="component" value="Unassembled WGS sequence"/>
</dbReference>
<reference evidence="3" key="1">
    <citation type="submission" date="2020-01" db="EMBL/GenBank/DDBJ databases">
        <title>Development of genomics and gene disruption for Polysphondylium violaceum indicates a role for the polyketide synthase stlB in stalk morphogenesis.</title>
        <authorList>
            <person name="Narita B."/>
            <person name="Kawabe Y."/>
            <person name="Kin K."/>
            <person name="Saito T."/>
            <person name="Gibbs R."/>
            <person name="Kuspa A."/>
            <person name="Muzny D."/>
            <person name="Queller D."/>
            <person name="Richards S."/>
            <person name="Strassman J."/>
            <person name="Sucgang R."/>
            <person name="Worley K."/>
            <person name="Schaap P."/>
        </authorList>
    </citation>
    <scope>NUCLEOTIDE SEQUENCE</scope>
    <source>
        <strain evidence="3">QSvi11</strain>
    </source>
</reference>
<feature type="transmembrane region" description="Helical" evidence="2">
    <location>
        <begin position="139"/>
        <end position="160"/>
    </location>
</feature>
<name>A0A8J4PM80_9MYCE</name>
<evidence type="ECO:0000256" key="1">
    <source>
        <dbReference type="SAM" id="MobiDB-lite"/>
    </source>
</evidence>